<dbReference type="EMBL" id="GL376579">
    <property type="status" value="NOT_ANNOTATED_CDS"/>
    <property type="molecule type" value="Genomic_DNA"/>
</dbReference>
<reference evidence="3" key="1">
    <citation type="journal article" date="2010" name="Genome Biol.">
        <title>Genome sequence of the necrotrophic plant pathogen Pythium ultimum reveals original pathogenicity mechanisms and effector repertoire.</title>
        <authorList>
            <person name="Levesque C.A."/>
            <person name="Brouwer H."/>
            <person name="Cano L."/>
            <person name="Hamilton J.P."/>
            <person name="Holt C."/>
            <person name="Huitema E."/>
            <person name="Raffaele S."/>
            <person name="Robideau G.P."/>
            <person name="Thines M."/>
            <person name="Win J."/>
            <person name="Zerillo M.M."/>
            <person name="Beakes G.W."/>
            <person name="Boore J.L."/>
            <person name="Busam D."/>
            <person name="Dumas B."/>
            <person name="Ferriera S."/>
            <person name="Fuerstenberg S.I."/>
            <person name="Gachon C.M."/>
            <person name="Gaulin E."/>
            <person name="Govers F."/>
            <person name="Grenville-Briggs L."/>
            <person name="Horner N."/>
            <person name="Hostetler J."/>
            <person name="Jiang R.H."/>
            <person name="Johnson J."/>
            <person name="Krajaejun T."/>
            <person name="Lin H."/>
            <person name="Meijer H.J."/>
            <person name="Moore B."/>
            <person name="Morris P."/>
            <person name="Phuntmart V."/>
            <person name="Puiu D."/>
            <person name="Shetty J."/>
            <person name="Stajich J.E."/>
            <person name="Tripathy S."/>
            <person name="Wawra S."/>
            <person name="van West P."/>
            <person name="Whitty B.R."/>
            <person name="Coutinho P.M."/>
            <person name="Henrissat B."/>
            <person name="Martin F."/>
            <person name="Thomas P.D."/>
            <person name="Tyler B.M."/>
            <person name="De Vries R.P."/>
            <person name="Kamoun S."/>
            <person name="Yandell M."/>
            <person name="Tisserat N."/>
            <person name="Buell C.R."/>
        </authorList>
    </citation>
    <scope>NUCLEOTIDE SEQUENCE</scope>
    <source>
        <strain evidence="3">DAOM:BR144</strain>
    </source>
</reference>
<evidence type="ECO:0000256" key="1">
    <source>
        <dbReference type="SAM" id="MobiDB-lite"/>
    </source>
</evidence>
<dbReference type="InParanoid" id="K3XC25"/>
<dbReference type="AlphaFoldDB" id="K3XC25"/>
<feature type="compositionally biased region" description="Basic and acidic residues" evidence="1">
    <location>
        <begin position="197"/>
        <end position="221"/>
    </location>
</feature>
<feature type="compositionally biased region" description="Basic and acidic residues" evidence="1">
    <location>
        <begin position="331"/>
        <end position="345"/>
    </location>
</feature>
<keyword evidence="3" id="KW-1185">Reference proteome</keyword>
<reference evidence="3" key="2">
    <citation type="submission" date="2010-04" db="EMBL/GenBank/DDBJ databases">
        <authorList>
            <person name="Buell R."/>
            <person name="Hamilton J."/>
            <person name="Hostetler J."/>
        </authorList>
    </citation>
    <scope>NUCLEOTIDE SEQUENCE [LARGE SCALE GENOMIC DNA]</scope>
    <source>
        <strain evidence="3">DAOM:BR144</strain>
    </source>
</reference>
<feature type="compositionally biased region" description="Pro residues" evidence="1">
    <location>
        <begin position="307"/>
        <end position="316"/>
    </location>
</feature>
<accession>K3XC25</accession>
<dbReference type="HOGENOM" id="CLU_724593_0_0_1"/>
<protein>
    <submittedName>
        <fullName evidence="2">Uncharacterized protein</fullName>
    </submittedName>
</protein>
<sequence>MSTLQLRTFFAVCVLLYFCALFFAQEIVSFGKFVNSEQTRQKIFSQWKPMHSAASQYLRAAMTEPEVVRDEKRDVDFVKAADASELPKSDEEKDGDDKAVSEEQDVPSPATHHVDASAAPASYEPSLNPPQEAPPTAHTQDQEHREPEHEKAAETHKHGERAPPPISVTPEDHQDAEDDSGAAATMDENSSQVPLDAENRHREPDYLSREPQQKDEVERAHHPVATDLHRAANEPTLHEKTDRDADDSTITHANNVNPSNNPPIISRNERESTVVRTAEAESQNAPTDTAAAAAAIPSLAHTDEPAHSPPSAPPSKPIELDDVSAAPVPVRGDEGAADAMKESEKQVTASATPATEARANEEENGGHETQDGFHHYHLDEAR</sequence>
<dbReference type="VEuPathDB" id="FungiDB:PYU1_G014743"/>
<evidence type="ECO:0000313" key="3">
    <source>
        <dbReference type="Proteomes" id="UP000019132"/>
    </source>
</evidence>
<dbReference type="eggNOG" id="ENOG502REGT">
    <property type="taxonomic scope" value="Eukaryota"/>
</dbReference>
<feature type="compositionally biased region" description="Basic and acidic residues" evidence="1">
    <location>
        <begin position="227"/>
        <end position="243"/>
    </location>
</feature>
<feature type="compositionally biased region" description="Basic and acidic residues" evidence="1">
    <location>
        <begin position="85"/>
        <end position="101"/>
    </location>
</feature>
<feature type="compositionally biased region" description="Basic and acidic residues" evidence="1">
    <location>
        <begin position="140"/>
        <end position="161"/>
    </location>
</feature>
<feature type="compositionally biased region" description="Low complexity" evidence="1">
    <location>
        <begin position="254"/>
        <end position="266"/>
    </location>
</feature>
<dbReference type="Proteomes" id="UP000019132">
    <property type="component" value="Unassembled WGS sequence"/>
</dbReference>
<evidence type="ECO:0000313" key="2">
    <source>
        <dbReference type="EnsemblProtists" id="PYU1_T014774"/>
    </source>
</evidence>
<reference evidence="2" key="3">
    <citation type="submission" date="2015-02" db="UniProtKB">
        <authorList>
            <consortium name="EnsemblProtists"/>
        </authorList>
    </citation>
    <scope>IDENTIFICATION</scope>
    <source>
        <strain evidence="2">DAOM BR144</strain>
    </source>
</reference>
<feature type="region of interest" description="Disordered" evidence="1">
    <location>
        <begin position="79"/>
        <end position="382"/>
    </location>
</feature>
<feature type="compositionally biased region" description="Basic and acidic residues" evidence="1">
    <location>
        <begin position="358"/>
        <end position="382"/>
    </location>
</feature>
<name>K3XC25_GLOUD</name>
<organism evidence="2 3">
    <name type="scientific">Globisporangium ultimum (strain ATCC 200006 / CBS 805.95 / DAOM BR144)</name>
    <name type="common">Pythium ultimum</name>
    <dbReference type="NCBI Taxonomy" id="431595"/>
    <lineage>
        <taxon>Eukaryota</taxon>
        <taxon>Sar</taxon>
        <taxon>Stramenopiles</taxon>
        <taxon>Oomycota</taxon>
        <taxon>Peronosporomycetes</taxon>
        <taxon>Pythiales</taxon>
        <taxon>Pythiaceae</taxon>
        <taxon>Globisporangium</taxon>
    </lineage>
</organism>
<proteinExistence type="predicted"/>
<dbReference type="EnsemblProtists" id="PYU1_T014774">
    <property type="protein sequence ID" value="PYU1_T014774"/>
    <property type="gene ID" value="PYU1_G014743"/>
</dbReference>
<dbReference type="STRING" id="431595.K3XC25"/>